<feature type="domain" description="TNase-like" evidence="16">
    <location>
        <begin position="87"/>
        <end position="246"/>
    </location>
</feature>
<evidence type="ECO:0000256" key="11">
    <source>
        <dbReference type="ARBA" id="ARBA00022837"/>
    </source>
</evidence>
<comment type="subcellular location">
    <subcellularLocation>
        <location evidence="1">Membrane</location>
        <topology evidence="1">Single-pass membrane protein</topology>
    </subcellularLocation>
    <subcellularLocation>
        <location evidence="2">Mitochondrion</location>
    </subcellularLocation>
</comment>
<evidence type="ECO:0000259" key="16">
    <source>
        <dbReference type="PROSITE" id="PS50830"/>
    </source>
</evidence>
<reference evidence="17 18" key="1">
    <citation type="submission" date="2019-04" db="EMBL/GenBank/DDBJ databases">
        <title>High contiguity whole genome sequence and gene annotation resource for two Venturia nashicola isolates.</title>
        <authorList>
            <person name="Prokchorchik M."/>
            <person name="Won K."/>
            <person name="Lee Y."/>
            <person name="Choi E.D."/>
            <person name="Segonzac C."/>
            <person name="Sohn K.H."/>
        </authorList>
    </citation>
    <scope>NUCLEOTIDE SEQUENCE [LARGE SCALE GENOMIC DNA]</scope>
    <source>
        <strain evidence="17 18">PRI2</strain>
    </source>
</reference>
<evidence type="ECO:0000256" key="8">
    <source>
        <dbReference type="ARBA" id="ARBA00022723"/>
    </source>
</evidence>
<dbReference type="FunFam" id="2.40.50.90:FF:000029">
    <property type="entry name" value="Probable endonuclease lcl3"/>
    <property type="match status" value="1"/>
</dbReference>
<dbReference type="PANTHER" id="PTHR12302">
    <property type="entry name" value="EBNA2 BINDING PROTEIN P100"/>
    <property type="match status" value="1"/>
</dbReference>
<comment type="caution">
    <text evidence="17">The sequence shown here is derived from an EMBL/GenBank/DDBJ whole genome shotgun (WGS) entry which is preliminary data.</text>
</comment>
<dbReference type="PROSITE" id="PS50830">
    <property type="entry name" value="TNASE_3"/>
    <property type="match status" value="1"/>
</dbReference>
<evidence type="ECO:0000256" key="13">
    <source>
        <dbReference type="ARBA" id="ARBA00023128"/>
    </source>
</evidence>
<dbReference type="Proteomes" id="UP000298493">
    <property type="component" value="Unassembled WGS sequence"/>
</dbReference>
<evidence type="ECO:0000256" key="1">
    <source>
        <dbReference type="ARBA" id="ARBA00004167"/>
    </source>
</evidence>
<dbReference type="InterPro" id="IPR035437">
    <property type="entry name" value="SNase_OB-fold_sf"/>
</dbReference>
<dbReference type="GO" id="GO:0005739">
    <property type="term" value="C:mitochondrion"/>
    <property type="evidence" value="ECO:0007669"/>
    <property type="project" value="UniProtKB-SubCell"/>
</dbReference>
<feature type="transmembrane region" description="Helical" evidence="15">
    <location>
        <begin position="48"/>
        <end position="66"/>
    </location>
</feature>
<keyword evidence="14 15" id="KW-0472">Membrane</keyword>
<dbReference type="PANTHER" id="PTHR12302:SF3">
    <property type="entry name" value="SERINE_THREONINE-PROTEIN KINASE 31"/>
    <property type="match status" value="1"/>
</dbReference>
<organism evidence="17 18">
    <name type="scientific">Venturia nashicola</name>
    <dbReference type="NCBI Taxonomy" id="86259"/>
    <lineage>
        <taxon>Eukaryota</taxon>
        <taxon>Fungi</taxon>
        <taxon>Dikarya</taxon>
        <taxon>Ascomycota</taxon>
        <taxon>Pezizomycotina</taxon>
        <taxon>Dothideomycetes</taxon>
        <taxon>Pleosporomycetidae</taxon>
        <taxon>Venturiales</taxon>
        <taxon>Venturiaceae</taxon>
        <taxon>Venturia</taxon>
    </lineage>
</organism>
<keyword evidence="13" id="KW-0496">Mitochondrion</keyword>
<evidence type="ECO:0000256" key="9">
    <source>
        <dbReference type="ARBA" id="ARBA00022759"/>
    </source>
</evidence>
<keyword evidence="11" id="KW-0106">Calcium</keyword>
<sequence>MPWPSIWPFSTAKKPKNEDSILDDLPKGRDWNHTLTAFDWEHYTQPSVIIPSLALTVTTLFMIHLYKKYLRRIPSSEYIRPGFFRRRSLLGTVTRVGDGDNFRLFHTPGGRLAGWGWTWRVVPSGKKELSTKTIHVRLAGIDAPELAHFGRPSQPYGKEALQFLTSYILHRRVRAYIYRRDQYERVVGTVFVRKWGIKHDVGLEMLKRGLATIYEAKYGSEFGDFEQKYRDAEADAKARKVGMWSAPGSMERLMGGNEKLLESPSAYKKRMMGGNEKSLESPRAYKKRMIDLEKEKGMAVGIKAPKPVK</sequence>
<dbReference type="SUPFAM" id="SSF50199">
    <property type="entry name" value="Staphylococcal nuclease"/>
    <property type="match status" value="1"/>
</dbReference>
<keyword evidence="7" id="KW-0540">Nuclease</keyword>
<keyword evidence="9" id="KW-0255">Endonuclease</keyword>
<evidence type="ECO:0000256" key="4">
    <source>
        <dbReference type="ARBA" id="ARBA00013404"/>
    </source>
</evidence>
<comment type="similarity">
    <text evidence="3">Belongs to the LCL3 family.</text>
</comment>
<evidence type="ECO:0000256" key="3">
    <source>
        <dbReference type="ARBA" id="ARBA00005435"/>
    </source>
</evidence>
<dbReference type="SMART" id="SM00318">
    <property type="entry name" value="SNc"/>
    <property type="match status" value="1"/>
</dbReference>
<keyword evidence="12 15" id="KW-1133">Transmembrane helix</keyword>
<accession>A0A4Z1NZ95</accession>
<keyword evidence="18" id="KW-1185">Reference proteome</keyword>
<evidence type="ECO:0000256" key="10">
    <source>
        <dbReference type="ARBA" id="ARBA00022801"/>
    </source>
</evidence>
<dbReference type="OrthoDB" id="430293at2759"/>
<evidence type="ECO:0000256" key="2">
    <source>
        <dbReference type="ARBA" id="ARBA00004173"/>
    </source>
</evidence>
<evidence type="ECO:0000256" key="12">
    <source>
        <dbReference type="ARBA" id="ARBA00022989"/>
    </source>
</evidence>
<dbReference type="Pfam" id="PF00565">
    <property type="entry name" value="SNase"/>
    <property type="match status" value="1"/>
</dbReference>
<dbReference type="InterPro" id="IPR016071">
    <property type="entry name" value="Staphylococal_nuclease_OB-fold"/>
</dbReference>
<proteinExistence type="inferred from homology"/>
<dbReference type="STRING" id="86259.A0A4Z1NZ95"/>
<protein>
    <recommendedName>
        <fullName evidence="4">Probable endonuclease LCL3</fullName>
    </recommendedName>
    <alternativeName>
        <fullName evidence="5">Probable endonuclease lcl3</fullName>
    </alternativeName>
</protein>
<keyword evidence="6 15" id="KW-0812">Transmembrane</keyword>
<gene>
    <name evidence="17" type="ORF">E6O75_ATG11662</name>
</gene>
<keyword evidence="10" id="KW-0378">Hydrolase</keyword>
<keyword evidence="8" id="KW-0479">Metal-binding</keyword>
<dbReference type="EMBL" id="SNSC02000018">
    <property type="protein sequence ID" value="TID16544.1"/>
    <property type="molecule type" value="Genomic_DNA"/>
</dbReference>
<dbReference type="GO" id="GO:0004519">
    <property type="term" value="F:endonuclease activity"/>
    <property type="evidence" value="ECO:0007669"/>
    <property type="project" value="UniProtKB-KW"/>
</dbReference>
<name>A0A4Z1NZ95_9PEZI</name>
<evidence type="ECO:0000256" key="6">
    <source>
        <dbReference type="ARBA" id="ARBA00022692"/>
    </source>
</evidence>
<evidence type="ECO:0000256" key="7">
    <source>
        <dbReference type="ARBA" id="ARBA00022722"/>
    </source>
</evidence>
<evidence type="ECO:0000313" key="17">
    <source>
        <dbReference type="EMBL" id="TID16544.1"/>
    </source>
</evidence>
<evidence type="ECO:0000256" key="14">
    <source>
        <dbReference type="ARBA" id="ARBA00023136"/>
    </source>
</evidence>
<evidence type="ECO:0000256" key="5">
    <source>
        <dbReference type="ARBA" id="ARBA00014651"/>
    </source>
</evidence>
<evidence type="ECO:0000313" key="18">
    <source>
        <dbReference type="Proteomes" id="UP000298493"/>
    </source>
</evidence>
<dbReference type="GO" id="GO:0016020">
    <property type="term" value="C:membrane"/>
    <property type="evidence" value="ECO:0007669"/>
    <property type="project" value="UniProtKB-SubCell"/>
</dbReference>
<dbReference type="AlphaFoldDB" id="A0A4Z1NZ95"/>
<evidence type="ECO:0000256" key="15">
    <source>
        <dbReference type="SAM" id="Phobius"/>
    </source>
</evidence>
<dbReference type="GO" id="GO:0046872">
    <property type="term" value="F:metal ion binding"/>
    <property type="evidence" value="ECO:0007669"/>
    <property type="project" value="UniProtKB-KW"/>
</dbReference>
<dbReference type="GO" id="GO:0016787">
    <property type="term" value="F:hydrolase activity"/>
    <property type="evidence" value="ECO:0007669"/>
    <property type="project" value="UniProtKB-KW"/>
</dbReference>
<dbReference type="Gene3D" id="2.40.50.90">
    <property type="match status" value="1"/>
</dbReference>